<dbReference type="PANTHER" id="PTHR47657">
    <property type="entry name" value="STEROL REGULATORY ELEMENT-BINDING PROTEIN ECM22"/>
    <property type="match status" value="1"/>
</dbReference>
<dbReference type="GO" id="GO:0000981">
    <property type="term" value="F:DNA-binding transcription factor activity, RNA polymerase II-specific"/>
    <property type="evidence" value="ECO:0007669"/>
    <property type="project" value="InterPro"/>
</dbReference>
<reference evidence="7" key="1">
    <citation type="submission" date="2021-07" db="EMBL/GenBank/DDBJ databases">
        <authorList>
            <person name="Branca A.L. A."/>
        </authorList>
    </citation>
    <scope>NUCLEOTIDE SEQUENCE</scope>
</reference>
<keyword evidence="1" id="KW-0805">Transcription regulation</keyword>
<evidence type="ECO:0000256" key="2">
    <source>
        <dbReference type="ARBA" id="ARBA00023125"/>
    </source>
</evidence>
<protein>
    <recommendedName>
        <fullName evidence="6">Zn(2)-C6 fungal-type domain-containing protein</fullName>
    </recommendedName>
</protein>
<evidence type="ECO:0000256" key="4">
    <source>
        <dbReference type="ARBA" id="ARBA00023242"/>
    </source>
</evidence>
<dbReference type="InterPro" id="IPR036864">
    <property type="entry name" value="Zn2-C6_fun-type_DNA-bd_sf"/>
</dbReference>
<proteinExistence type="predicted"/>
<dbReference type="GO" id="GO:0008270">
    <property type="term" value="F:zinc ion binding"/>
    <property type="evidence" value="ECO:0007669"/>
    <property type="project" value="InterPro"/>
</dbReference>
<feature type="region of interest" description="Disordered" evidence="5">
    <location>
        <begin position="123"/>
        <end position="177"/>
    </location>
</feature>
<name>A0A9W4JEM4_9EURO</name>
<evidence type="ECO:0000256" key="1">
    <source>
        <dbReference type="ARBA" id="ARBA00023015"/>
    </source>
</evidence>
<evidence type="ECO:0000256" key="5">
    <source>
        <dbReference type="SAM" id="MobiDB-lite"/>
    </source>
</evidence>
<keyword evidence="2" id="KW-0238">DNA-binding</keyword>
<evidence type="ECO:0000313" key="7">
    <source>
        <dbReference type="EMBL" id="CAG8395847.1"/>
    </source>
</evidence>
<evidence type="ECO:0000259" key="6">
    <source>
        <dbReference type="Pfam" id="PF00172"/>
    </source>
</evidence>
<feature type="domain" description="Zn(2)-C6 fungal-type" evidence="6">
    <location>
        <begin position="92"/>
        <end position="115"/>
    </location>
</feature>
<accession>A0A9W4JEM4</accession>
<dbReference type="OrthoDB" id="416217at2759"/>
<dbReference type="Proteomes" id="UP001152592">
    <property type="component" value="Unassembled WGS sequence"/>
</dbReference>
<dbReference type="EMBL" id="CAJVPD010000249">
    <property type="protein sequence ID" value="CAG8395847.1"/>
    <property type="molecule type" value="Genomic_DNA"/>
</dbReference>
<dbReference type="Pfam" id="PF00172">
    <property type="entry name" value="Zn_clus"/>
    <property type="match status" value="1"/>
</dbReference>
<organism evidence="7 8">
    <name type="scientific">Penicillium salamii</name>
    <dbReference type="NCBI Taxonomy" id="1612424"/>
    <lineage>
        <taxon>Eukaryota</taxon>
        <taxon>Fungi</taxon>
        <taxon>Dikarya</taxon>
        <taxon>Ascomycota</taxon>
        <taxon>Pezizomycotina</taxon>
        <taxon>Eurotiomycetes</taxon>
        <taxon>Eurotiomycetidae</taxon>
        <taxon>Eurotiales</taxon>
        <taxon>Aspergillaceae</taxon>
        <taxon>Penicillium</taxon>
    </lineage>
</organism>
<dbReference type="InterPro" id="IPR052400">
    <property type="entry name" value="Zn2-C6_fungal_TF"/>
</dbReference>
<dbReference type="SUPFAM" id="SSF57701">
    <property type="entry name" value="Zn2/Cys6 DNA-binding domain"/>
    <property type="match status" value="1"/>
</dbReference>
<keyword evidence="4" id="KW-0539">Nucleus</keyword>
<dbReference type="Gene3D" id="4.10.240.10">
    <property type="entry name" value="Zn(2)-C6 fungal-type DNA-binding domain"/>
    <property type="match status" value="1"/>
</dbReference>
<dbReference type="InterPro" id="IPR001138">
    <property type="entry name" value="Zn2Cys6_DnaBD"/>
</dbReference>
<dbReference type="GO" id="GO:0003677">
    <property type="term" value="F:DNA binding"/>
    <property type="evidence" value="ECO:0007669"/>
    <property type="project" value="UniProtKB-KW"/>
</dbReference>
<feature type="compositionally biased region" description="Basic residues" evidence="5">
    <location>
        <begin position="10"/>
        <end position="24"/>
    </location>
</feature>
<feature type="compositionally biased region" description="Low complexity" evidence="5">
    <location>
        <begin position="144"/>
        <end position="160"/>
    </location>
</feature>
<keyword evidence="3" id="KW-0804">Transcription</keyword>
<feature type="region of interest" description="Disordered" evidence="5">
    <location>
        <begin position="1"/>
        <end position="24"/>
    </location>
</feature>
<comment type="caution">
    <text evidence="7">The sequence shown here is derived from an EMBL/GenBank/DDBJ whole genome shotgun (WGS) entry which is preliminary data.</text>
</comment>
<dbReference type="AlphaFoldDB" id="A0A9W4JEM4"/>
<evidence type="ECO:0000256" key="3">
    <source>
        <dbReference type="ARBA" id="ARBA00023163"/>
    </source>
</evidence>
<feature type="compositionally biased region" description="Low complexity" evidence="5">
    <location>
        <begin position="123"/>
        <end position="135"/>
    </location>
</feature>
<dbReference type="CDD" id="cd00067">
    <property type="entry name" value="GAL4"/>
    <property type="match status" value="1"/>
</dbReference>
<gene>
    <name evidence="7" type="ORF">PSALAMII_LOCUS7147</name>
</gene>
<evidence type="ECO:0000313" key="8">
    <source>
        <dbReference type="Proteomes" id="UP001152592"/>
    </source>
</evidence>
<dbReference type="PANTHER" id="PTHR47657:SF13">
    <property type="entry name" value="ZN(2)-C6 FUNGAL-TYPE DOMAIN-CONTAINING PROTEIN-RELATED"/>
    <property type="match status" value="1"/>
</dbReference>
<sequence length="481" mass="54152">MMESTQAAVRSRKSHHKSRSGCGNCKKRRIKVSDPLSRLSSSTLLHPPGHVMDQRSKSCHLKAIKVLRSLFCRGNHQIEWMESQSLHESPTNKLQCDEKKPACAKCVNHSIECDFLSTDANSSLSPSSAPQPASSKTRFKFKPSKYQSSKPSSPAASQTSLDVPRAVSSVPESQTRPETLSFEDLQLFHHFVTETYRTLADESTDNNRIWQTHVPKWGFTTPSIFHLILAMAALHQGHLNPDLRNQYVLQADAHFTFGIRSVSAILACLNAENCQLIYMSAVLICFVYFAHGPRPGEYLVFSQTGKAEWLVLMRGVRSILGSHHEKIFSGVLAIQHDPSVQEISPSLRDELREHAARMHDVRVFIGAHVGAESGIYMAAIDNLLEMFEESYRTCSAGKGGVGVMSHAIGWIYRRPEEFICLLEERDPYALIILAYWCVLLKLMGSSWMMIGWDRHVIGGIQSCLSSEYHQWIEWPVRVICE</sequence>